<evidence type="ECO:0000313" key="5">
    <source>
        <dbReference type="Proteomes" id="UP001303046"/>
    </source>
</evidence>
<dbReference type="InterPro" id="IPR045173">
    <property type="entry name" value="Cdt1"/>
</dbReference>
<gene>
    <name evidence="4" type="primary">Necator_chrI.g2760</name>
    <name evidence="4" type="ORF">RB195_006632</name>
</gene>
<proteinExistence type="inferred from homology"/>
<dbReference type="InterPro" id="IPR014939">
    <property type="entry name" value="CDT1_Gemini-bd-like"/>
</dbReference>
<keyword evidence="2" id="KW-0131">Cell cycle</keyword>
<dbReference type="Proteomes" id="UP001303046">
    <property type="component" value="Unassembled WGS sequence"/>
</dbReference>
<comment type="caution">
    <text evidence="4">The sequence shown here is derived from an EMBL/GenBank/DDBJ whole genome shotgun (WGS) entry which is preliminary data.</text>
</comment>
<dbReference type="PANTHER" id="PTHR28637:SF1">
    <property type="entry name" value="DNA REPLICATION FACTOR CDT1"/>
    <property type="match status" value="1"/>
</dbReference>
<evidence type="ECO:0000259" key="3">
    <source>
        <dbReference type="SMART" id="SM01075"/>
    </source>
</evidence>
<dbReference type="Pfam" id="PF16679">
    <property type="entry name" value="CDT1_C"/>
    <property type="match status" value="1"/>
</dbReference>
<name>A0ABR1BWE7_NECAM</name>
<evidence type="ECO:0000256" key="2">
    <source>
        <dbReference type="ARBA" id="ARBA00023306"/>
    </source>
</evidence>
<dbReference type="InterPro" id="IPR038090">
    <property type="entry name" value="Cdt1_C_WH_dom_sf"/>
</dbReference>
<organism evidence="4 5">
    <name type="scientific">Necator americanus</name>
    <name type="common">Human hookworm</name>
    <dbReference type="NCBI Taxonomy" id="51031"/>
    <lineage>
        <taxon>Eukaryota</taxon>
        <taxon>Metazoa</taxon>
        <taxon>Ecdysozoa</taxon>
        <taxon>Nematoda</taxon>
        <taxon>Chromadorea</taxon>
        <taxon>Rhabditida</taxon>
        <taxon>Rhabditina</taxon>
        <taxon>Rhabditomorpha</taxon>
        <taxon>Strongyloidea</taxon>
        <taxon>Ancylostomatidae</taxon>
        <taxon>Bunostominae</taxon>
        <taxon>Necator</taxon>
    </lineage>
</organism>
<feature type="domain" description="CDT1 Geminin-binding" evidence="3">
    <location>
        <begin position="352"/>
        <end position="559"/>
    </location>
</feature>
<evidence type="ECO:0000256" key="1">
    <source>
        <dbReference type="ARBA" id="ARBA00008356"/>
    </source>
</evidence>
<dbReference type="EMBL" id="JAVFWL010000001">
    <property type="protein sequence ID" value="KAK6729698.1"/>
    <property type="molecule type" value="Genomic_DNA"/>
</dbReference>
<accession>A0ABR1BWE7</accession>
<evidence type="ECO:0000313" key="4">
    <source>
        <dbReference type="EMBL" id="KAK6729698.1"/>
    </source>
</evidence>
<dbReference type="SUPFAM" id="SSF46785">
    <property type="entry name" value="Winged helix' DNA-binding domain"/>
    <property type="match status" value="1"/>
</dbReference>
<dbReference type="SMART" id="SM01075">
    <property type="entry name" value="CDT1"/>
    <property type="match status" value="1"/>
</dbReference>
<sequence>MSCRSTRSRAAKITLDEPVEHTRKITDVFKVTRGRARLQKKSLCSAEPVQGGKCLLTSEEIKQPSSGGVCSTAVNESVCSPPKRVKKSDDSKMVRSARKVLFGSQISSEELDTVKGEQDAESKNGEAFAIKLGPGMVSSQVEADVVHSSTTKLEPGVPSLTSLAENKKDASPIQMKSGKAPGVVEVVVGTVSSPSTKLEPDVVLPALNPLLTKADELCKKLSSTTAQSKTRARIRNVAELQAVLAQKECLKKIHEQSQRNRSKQVEEHAKLLKSPTKPTSLAIIKTKTVKDKRTEQCPHSVPKDIPEFVLPSHTKTEKDIEEFELDDKRHVFEYGKASRLVDEVKKNSALPLPLQYERLLETFQCCDRVVSIYTSQGRRCVVSEIQKNVEKNTQISFTRKNLAQIIHVYPTSYDVRIEKRWNPFGGESKCGKFDLIMAANLNDDLSGYLLPDSPVKADKLPLPTVTPKKLLSPRKKVVNVVPRDPVLDGKPRLEGWRMTCRCHVFRHKLVEIAKKFHKKFIERIGLSMSESEHSKLRRFHPKFDLDSECEKIPEAEIPDVPHDDVEHRLEMRDYFASVDTSVALPKAINTVIEELKSPVKRIVNSEASVPLSPRQFAEKQASKPKGAISLLERIRAKEAAKKAAESLRDPVVERKLEILNRILHGLLRCITTYFAFKKVRSMEMGVLSEQITRSQSSMNRSLILEHVTVLCEVASDCVALTDVAGKKYLQIKNNDYLTLEKLIQDEISRLRGAPPPHGSGIAIVKKPAVRALF</sequence>
<dbReference type="InterPro" id="IPR036390">
    <property type="entry name" value="WH_DNA-bd_sf"/>
</dbReference>
<protein>
    <recommendedName>
        <fullName evidence="3">CDT1 Geminin-binding domain-containing protein</fullName>
    </recommendedName>
</protein>
<dbReference type="Pfam" id="PF08839">
    <property type="entry name" value="CDT1"/>
    <property type="match status" value="1"/>
</dbReference>
<comment type="similarity">
    <text evidence="1">Belongs to the Cdt1 family.</text>
</comment>
<dbReference type="PANTHER" id="PTHR28637">
    <property type="entry name" value="DNA REPLICATION FACTOR CDT1"/>
    <property type="match status" value="1"/>
</dbReference>
<dbReference type="InterPro" id="IPR032054">
    <property type="entry name" value="Cdt1_C"/>
</dbReference>
<reference evidence="4 5" key="1">
    <citation type="submission" date="2023-08" db="EMBL/GenBank/DDBJ databases">
        <title>A Necator americanus chromosomal reference genome.</title>
        <authorList>
            <person name="Ilik V."/>
            <person name="Petrzelkova K.J."/>
            <person name="Pardy F."/>
            <person name="Fuh T."/>
            <person name="Niatou-Singa F.S."/>
            <person name="Gouil Q."/>
            <person name="Baker L."/>
            <person name="Ritchie M.E."/>
            <person name="Jex A.R."/>
            <person name="Gazzola D."/>
            <person name="Li H."/>
            <person name="Toshio Fujiwara R."/>
            <person name="Zhan B."/>
            <person name="Aroian R.V."/>
            <person name="Pafco B."/>
            <person name="Schwarz E.M."/>
        </authorList>
    </citation>
    <scope>NUCLEOTIDE SEQUENCE [LARGE SCALE GENOMIC DNA]</scope>
    <source>
        <strain evidence="4 5">Aroian</strain>
        <tissue evidence="4">Whole animal</tissue>
    </source>
</reference>
<dbReference type="Gene3D" id="1.10.10.1420">
    <property type="entry name" value="DNA replication factor Cdt1, C-terminal WH domain"/>
    <property type="match status" value="1"/>
</dbReference>
<keyword evidence="5" id="KW-1185">Reference proteome</keyword>